<dbReference type="OrthoDB" id="3227343at2759"/>
<evidence type="ECO:0000259" key="1">
    <source>
        <dbReference type="PROSITE" id="PS50994"/>
    </source>
</evidence>
<keyword evidence="3" id="KW-1185">Reference proteome</keyword>
<dbReference type="GO" id="GO:0015074">
    <property type="term" value="P:DNA integration"/>
    <property type="evidence" value="ECO:0007669"/>
    <property type="project" value="InterPro"/>
</dbReference>
<protein>
    <recommendedName>
        <fullName evidence="1">Integrase catalytic domain-containing protein</fullName>
    </recommendedName>
</protein>
<dbReference type="SUPFAM" id="SSF53098">
    <property type="entry name" value="Ribonuclease H-like"/>
    <property type="match status" value="1"/>
</dbReference>
<dbReference type="InterPro" id="IPR001584">
    <property type="entry name" value="Integrase_cat-core"/>
</dbReference>
<evidence type="ECO:0000313" key="2">
    <source>
        <dbReference type="EMBL" id="KAF4649355.1"/>
    </source>
</evidence>
<dbReference type="AlphaFoldDB" id="A0A7J6KPY5"/>
<gene>
    <name evidence="2" type="ORF">FOL47_002154</name>
</gene>
<dbReference type="PROSITE" id="PS50994">
    <property type="entry name" value="INTEGRASE"/>
    <property type="match status" value="1"/>
</dbReference>
<dbReference type="InterPro" id="IPR012337">
    <property type="entry name" value="RNaseH-like_sf"/>
</dbReference>
<dbReference type="PANTHER" id="PTHR37984">
    <property type="entry name" value="PROTEIN CBG26694"/>
    <property type="match status" value="1"/>
</dbReference>
<feature type="domain" description="Integrase catalytic" evidence="1">
    <location>
        <begin position="22"/>
        <end position="196"/>
    </location>
</feature>
<comment type="caution">
    <text evidence="2">The sequence shown here is derived from an EMBL/GenBank/DDBJ whole genome shotgun (WGS) entry which is preliminary data.</text>
</comment>
<name>A0A7J6KPY5_PERCH</name>
<dbReference type="Gene3D" id="3.30.420.10">
    <property type="entry name" value="Ribonuclease H-like superfamily/Ribonuclease H"/>
    <property type="match status" value="1"/>
</dbReference>
<dbReference type="GO" id="GO:0003676">
    <property type="term" value="F:nucleic acid binding"/>
    <property type="evidence" value="ECO:0007669"/>
    <property type="project" value="InterPro"/>
</dbReference>
<reference evidence="2 3" key="1">
    <citation type="submission" date="2020-04" db="EMBL/GenBank/DDBJ databases">
        <title>Perkinsus chesapeaki whole genome sequence.</title>
        <authorList>
            <person name="Bogema D.R."/>
        </authorList>
    </citation>
    <scope>NUCLEOTIDE SEQUENCE [LARGE SCALE GENOMIC DNA]</scope>
    <source>
        <strain evidence="2">ATCC PRA-425</strain>
    </source>
</reference>
<dbReference type="EMBL" id="JAAPAO010001567">
    <property type="protein sequence ID" value="KAF4649355.1"/>
    <property type="molecule type" value="Genomic_DNA"/>
</dbReference>
<accession>A0A7J6KPY5</accession>
<dbReference type="PANTHER" id="PTHR37984:SF5">
    <property type="entry name" value="PROTEIN NYNRIN-LIKE"/>
    <property type="match status" value="1"/>
</dbReference>
<organism evidence="2 3">
    <name type="scientific">Perkinsus chesapeaki</name>
    <name type="common">Clam parasite</name>
    <name type="synonym">Perkinsus andrewsi</name>
    <dbReference type="NCBI Taxonomy" id="330153"/>
    <lineage>
        <taxon>Eukaryota</taxon>
        <taxon>Sar</taxon>
        <taxon>Alveolata</taxon>
        <taxon>Perkinsozoa</taxon>
        <taxon>Perkinsea</taxon>
        <taxon>Perkinsida</taxon>
        <taxon>Perkinsidae</taxon>
        <taxon>Perkinsus</taxon>
    </lineage>
</organism>
<sequence>MLHSLVATVLLRGVYKRFLRLVFISPRLDHLFVVQPNDVLDFLGPMKDCEGLDQDPNNCPYIALMVDCATNFVIGCPVSSTSTNCVIYALLQWIAVFGRPKVVQLDSPPTHSSEELRRFLEVMDITRSLGISRRPQCQGRVENVVKEIKIALKCNSIDKVDTLPWWVSVQCAICVHNNARSAPHNRSPTELCFGTESPILELPSTTDSVEGKWEKLHSQIADDFFICNAIQSDDAHRAEMAEIAHKAPFRVYSVGDKVRLSRLEDGKRVLRGPFTVTELNDSNPFLYRLDGWSQGWVSLNQLLPFKDDSNLELFNHAVRPHQAYSASIFRLKFPDDIGIPLDEVSSGDFIIYPVDENVSDDGEPHRTIYIMEVMDRDDHILHALSLNRDGKNRWVRPPVRDRQEFMWDIDDSAILGAFKPTRTRRLPMKVSSWLSEHGAA</sequence>
<proteinExistence type="predicted"/>
<evidence type="ECO:0000313" key="3">
    <source>
        <dbReference type="Proteomes" id="UP000591131"/>
    </source>
</evidence>
<dbReference type="Proteomes" id="UP000591131">
    <property type="component" value="Unassembled WGS sequence"/>
</dbReference>
<dbReference type="InterPro" id="IPR050951">
    <property type="entry name" value="Retrovirus_Pol_polyprotein"/>
</dbReference>
<dbReference type="InterPro" id="IPR036397">
    <property type="entry name" value="RNaseH_sf"/>
</dbReference>